<feature type="non-terminal residue" evidence="1">
    <location>
        <position position="221"/>
    </location>
</feature>
<organism evidence="1 2">
    <name type="scientific">Scortum barcoo</name>
    <name type="common">barcoo grunter</name>
    <dbReference type="NCBI Taxonomy" id="214431"/>
    <lineage>
        <taxon>Eukaryota</taxon>
        <taxon>Metazoa</taxon>
        <taxon>Chordata</taxon>
        <taxon>Craniata</taxon>
        <taxon>Vertebrata</taxon>
        <taxon>Euteleostomi</taxon>
        <taxon>Actinopterygii</taxon>
        <taxon>Neopterygii</taxon>
        <taxon>Teleostei</taxon>
        <taxon>Neoteleostei</taxon>
        <taxon>Acanthomorphata</taxon>
        <taxon>Eupercaria</taxon>
        <taxon>Centrarchiformes</taxon>
        <taxon>Terapontoidei</taxon>
        <taxon>Terapontidae</taxon>
        <taxon>Scortum</taxon>
    </lineage>
</organism>
<dbReference type="EMBL" id="CM041553">
    <property type="protein sequence ID" value="KAI3352642.1"/>
    <property type="molecule type" value="Genomic_DNA"/>
</dbReference>
<comment type="caution">
    <text evidence="1">The sequence shown here is derived from an EMBL/GenBank/DDBJ whole genome shotgun (WGS) entry which is preliminary data.</text>
</comment>
<proteinExistence type="predicted"/>
<reference evidence="1" key="1">
    <citation type="submission" date="2022-04" db="EMBL/GenBank/DDBJ databases">
        <title>Jade perch genome.</title>
        <authorList>
            <person name="Chao B."/>
        </authorList>
    </citation>
    <scope>NUCLEOTIDE SEQUENCE</scope>
    <source>
        <strain evidence="1">CB-2022</strain>
    </source>
</reference>
<protein>
    <submittedName>
        <fullName evidence="1">Uncharacterized protein</fullName>
    </submittedName>
</protein>
<evidence type="ECO:0000313" key="2">
    <source>
        <dbReference type="Proteomes" id="UP000831701"/>
    </source>
</evidence>
<dbReference type="Proteomes" id="UP000831701">
    <property type="component" value="Chromosome 23"/>
</dbReference>
<feature type="non-terminal residue" evidence="1">
    <location>
        <position position="1"/>
    </location>
</feature>
<name>A0ACB8VCK9_9TELE</name>
<sequence>ACKVAGGPLFSIECPQDTICQLHLPHCEPEPALVSKSLSVVQITDDSMSIIQPMEITATHVVVDTPHISAFGIVWDLIKRFKNFMVKPISGQILLFLQPPHRGGTLILSVILLPSNVPLQEVKAQYENHEYIQAPSYCLLHKDQHYSLHSDPEDYNIQPPFARFFQNYGPNYHASLEIFLTSSTEEVNLMVRDPERTQVWEYDLHLPGKDSKTQSIVEAFK</sequence>
<evidence type="ECO:0000313" key="1">
    <source>
        <dbReference type="EMBL" id="KAI3352642.1"/>
    </source>
</evidence>
<accession>A0ACB8VCK9</accession>
<gene>
    <name evidence="1" type="ORF">L3Q82_019223</name>
</gene>
<keyword evidence="2" id="KW-1185">Reference proteome</keyword>